<sequence length="144" mass="15689">MDMFRGRIVAEGSKKDSEEFLSGPNWKKNMKGMTMEHSFSIVGFLNCSSSVKGIESGSGKGVALSIKKGICWYLHQKCRSDDLDSVTEKLASLASGERVFNNVTHGQTCKTFGGGERYMTSPNPRQGRTLLAEITGKGGTFLLL</sequence>
<dbReference type="WBParaSite" id="EVEC_0001087201-mRNA-1">
    <property type="protein sequence ID" value="EVEC_0001087201-mRNA-1"/>
    <property type="gene ID" value="EVEC_0001087201"/>
</dbReference>
<dbReference type="EMBL" id="UXUI01010627">
    <property type="protein sequence ID" value="VDD95446.1"/>
    <property type="molecule type" value="Genomic_DNA"/>
</dbReference>
<evidence type="ECO:0000313" key="1">
    <source>
        <dbReference type="EMBL" id="VDD95446.1"/>
    </source>
</evidence>
<name>A0A0N4VJ51_ENTVE</name>
<reference evidence="3" key="1">
    <citation type="submission" date="2017-02" db="UniProtKB">
        <authorList>
            <consortium name="WormBaseParasite"/>
        </authorList>
    </citation>
    <scope>IDENTIFICATION</scope>
</reference>
<keyword evidence="2" id="KW-1185">Reference proteome</keyword>
<reference evidence="1 2" key="2">
    <citation type="submission" date="2018-10" db="EMBL/GenBank/DDBJ databases">
        <authorList>
            <consortium name="Pathogen Informatics"/>
        </authorList>
    </citation>
    <scope>NUCLEOTIDE SEQUENCE [LARGE SCALE GENOMIC DNA]</scope>
</reference>
<evidence type="ECO:0000313" key="2">
    <source>
        <dbReference type="Proteomes" id="UP000274131"/>
    </source>
</evidence>
<gene>
    <name evidence="1" type="ORF">EVEC_LOCUS10197</name>
</gene>
<dbReference type="Proteomes" id="UP000274131">
    <property type="component" value="Unassembled WGS sequence"/>
</dbReference>
<dbReference type="AlphaFoldDB" id="A0A0N4VJ51"/>
<evidence type="ECO:0000313" key="3">
    <source>
        <dbReference type="WBParaSite" id="EVEC_0001087201-mRNA-1"/>
    </source>
</evidence>
<accession>A0A0N4VJ51</accession>
<proteinExistence type="predicted"/>
<protein>
    <submittedName>
        <fullName evidence="1 3">Uncharacterized protein</fullName>
    </submittedName>
</protein>
<organism evidence="3">
    <name type="scientific">Enterobius vermicularis</name>
    <name type="common">Human pinworm</name>
    <dbReference type="NCBI Taxonomy" id="51028"/>
    <lineage>
        <taxon>Eukaryota</taxon>
        <taxon>Metazoa</taxon>
        <taxon>Ecdysozoa</taxon>
        <taxon>Nematoda</taxon>
        <taxon>Chromadorea</taxon>
        <taxon>Rhabditida</taxon>
        <taxon>Spirurina</taxon>
        <taxon>Oxyuridomorpha</taxon>
        <taxon>Oxyuroidea</taxon>
        <taxon>Oxyuridae</taxon>
        <taxon>Enterobius</taxon>
    </lineage>
</organism>